<reference evidence="2" key="2">
    <citation type="submission" date="2013-03" db="EMBL/GenBank/DDBJ databases">
        <title>The Cellulophaga phages: a novel, diverse, and globally ubiquitous model system.</title>
        <authorList>
            <person name="Holmfeldt K."/>
            <person name="Solonenko N."/>
            <person name="Shah M."/>
            <person name="Corrier K."/>
            <person name="Riemann L."/>
            <person name="VerBerkmoes N.C."/>
            <person name="Sullivan M.B."/>
        </authorList>
    </citation>
    <scope>NUCLEOTIDE SEQUENCE [LARGE SCALE GENOMIC DNA]</scope>
</reference>
<proteinExistence type="predicted"/>
<organism evidence="1 2">
    <name type="scientific">Cellulophaga phage phi19:1</name>
    <dbReference type="NCBI Taxonomy" id="1327970"/>
    <lineage>
        <taxon>Viruses</taxon>
        <taxon>Duplodnaviria</taxon>
        <taxon>Heunggongvirae</taxon>
        <taxon>Uroviricota</taxon>
        <taxon>Caudoviricetes</taxon>
        <taxon>Assiduviridae</taxon>
        <taxon>Cellubavirus</taxon>
        <taxon>Cellubavirus phi19una</taxon>
    </lineage>
</organism>
<gene>
    <name evidence="1" type="ORF">Phi19:1_gp026</name>
</gene>
<sequence length="118" mass="14174">MLLIGVIQEGFQSLKDGTIKLTYSTQEPTPEQVYLIAKNNQKFGFLAFKEDEYKESEKEELSKLNSEFEDTSKTHSQRLRNVLFVWWKQDNKGYKDFKDFYNHYMEKYIENIKSRLEP</sequence>
<protein>
    <submittedName>
        <fullName evidence="1">Uncharacterized protein</fullName>
    </submittedName>
</protein>
<evidence type="ECO:0000313" key="1">
    <source>
        <dbReference type="EMBL" id="AGO47316.1"/>
    </source>
</evidence>
<evidence type="ECO:0000313" key="2">
    <source>
        <dbReference type="Proteomes" id="UP000014730"/>
    </source>
</evidence>
<dbReference type="GeneID" id="16880940"/>
<dbReference type="RefSeq" id="YP_008241719.1">
    <property type="nucleotide sequence ID" value="NC_021799.1"/>
</dbReference>
<name>R9ZW47_9CAUD</name>
<accession>R9ZW47</accession>
<keyword evidence="2" id="KW-1185">Reference proteome</keyword>
<dbReference type="EMBL" id="KC821607">
    <property type="protein sequence ID" value="AGO47316.1"/>
    <property type="molecule type" value="Genomic_DNA"/>
</dbReference>
<reference evidence="1 2" key="1">
    <citation type="journal article" date="2013" name="Proc. Natl. Acad. Sci. U.S.A.">
        <title>Twelve previously unknown phage genera are ubiquitous in global oceans.</title>
        <authorList>
            <person name="Holmfeldt K."/>
            <person name="Solonenko N."/>
            <person name="Shah M."/>
            <person name="Corrier K."/>
            <person name="Riemann L."/>
            <person name="Verberkmoes N.C."/>
            <person name="Sullivan M.B."/>
        </authorList>
    </citation>
    <scope>NUCLEOTIDE SEQUENCE [LARGE SCALE GENOMIC DNA]</scope>
    <source>
        <strain evidence="1">Phi19:1</strain>
    </source>
</reference>
<dbReference type="Proteomes" id="UP000014730">
    <property type="component" value="Segment"/>
</dbReference>
<dbReference type="KEGG" id="vg:16880940"/>